<keyword evidence="7 10" id="KW-0862">Zinc</keyword>
<dbReference type="GO" id="GO:0019843">
    <property type="term" value="F:rRNA binding"/>
    <property type="evidence" value="ECO:0007669"/>
    <property type="project" value="UniProtKB-KW"/>
</dbReference>
<comment type="caution">
    <text evidence="13">The sequence shown here is derived from an EMBL/GenBank/DDBJ whole genome shotgun (WGS) entry which is preliminary data.</text>
</comment>
<dbReference type="CDD" id="cd01854">
    <property type="entry name" value="YjeQ_EngC"/>
    <property type="match status" value="1"/>
</dbReference>
<evidence type="ECO:0000259" key="12">
    <source>
        <dbReference type="PROSITE" id="PS51721"/>
    </source>
</evidence>
<evidence type="ECO:0000313" key="13">
    <source>
        <dbReference type="EMBL" id="REC66314.1"/>
    </source>
</evidence>
<evidence type="ECO:0000259" key="11">
    <source>
        <dbReference type="PROSITE" id="PS50936"/>
    </source>
</evidence>
<dbReference type="AlphaFoldDB" id="A0A3D9CKQ6"/>
<dbReference type="HAMAP" id="MF_01820">
    <property type="entry name" value="GTPase_RsgA"/>
    <property type="match status" value="1"/>
</dbReference>
<dbReference type="InterPro" id="IPR012340">
    <property type="entry name" value="NA-bd_OB-fold"/>
</dbReference>
<dbReference type="GO" id="GO:0005525">
    <property type="term" value="F:GTP binding"/>
    <property type="evidence" value="ECO:0007669"/>
    <property type="project" value="UniProtKB-UniRule"/>
</dbReference>
<evidence type="ECO:0000256" key="10">
    <source>
        <dbReference type="HAMAP-Rule" id="MF_01820"/>
    </source>
</evidence>
<comment type="function">
    <text evidence="10">One of several proteins that assist in the late maturation steps of the functional core of the 30S ribosomal subunit. Helps release RbfA from mature subunits. May play a role in the assembly of ribosomal proteins into the subunit. Circularly permuted GTPase that catalyzes slow GTP hydrolysis, GTPase activity is stimulated by the 30S ribosomal subunit.</text>
</comment>
<dbReference type="RefSeq" id="WP_115960500.1">
    <property type="nucleotide sequence ID" value="NZ_CBCRVL010000025.1"/>
</dbReference>
<dbReference type="GO" id="GO:0005737">
    <property type="term" value="C:cytoplasm"/>
    <property type="evidence" value="ECO:0007669"/>
    <property type="project" value="UniProtKB-SubCell"/>
</dbReference>
<keyword evidence="2 10" id="KW-0690">Ribosome biogenesis</keyword>
<feature type="binding site" evidence="10">
    <location>
        <position position="288"/>
    </location>
    <ligand>
        <name>Zn(2+)</name>
        <dbReference type="ChEBI" id="CHEBI:29105"/>
    </ligand>
</feature>
<dbReference type="PROSITE" id="PS51721">
    <property type="entry name" value="G_CP"/>
    <property type="match status" value="1"/>
</dbReference>
<dbReference type="Proteomes" id="UP000256769">
    <property type="component" value="Unassembled WGS sequence"/>
</dbReference>
<dbReference type="SUPFAM" id="SSF52540">
    <property type="entry name" value="P-loop containing nucleoside triphosphate hydrolases"/>
    <property type="match status" value="1"/>
</dbReference>
<comment type="subunit">
    <text evidence="10">Monomer. Associates with 30S ribosomal subunit, binds 16S rRNA.</text>
</comment>
<dbReference type="GO" id="GO:0042274">
    <property type="term" value="P:ribosomal small subunit biogenesis"/>
    <property type="evidence" value="ECO:0007669"/>
    <property type="project" value="UniProtKB-UniRule"/>
</dbReference>
<feature type="domain" description="EngC GTPase" evidence="11">
    <location>
        <begin position="109"/>
        <end position="256"/>
    </location>
</feature>
<proteinExistence type="inferred from homology"/>
<dbReference type="PANTHER" id="PTHR32120">
    <property type="entry name" value="SMALL RIBOSOMAL SUBUNIT BIOGENESIS GTPASE RSGA"/>
    <property type="match status" value="1"/>
</dbReference>
<dbReference type="OrthoDB" id="9809485at2"/>
<evidence type="ECO:0000256" key="1">
    <source>
        <dbReference type="ARBA" id="ARBA00022490"/>
    </source>
</evidence>
<protein>
    <recommendedName>
        <fullName evidence="10">Small ribosomal subunit biogenesis GTPase RsgA</fullName>
        <ecNumber evidence="10">3.6.1.-</ecNumber>
    </recommendedName>
</protein>
<dbReference type="Gene3D" id="3.40.50.300">
    <property type="entry name" value="P-loop containing nucleotide triphosphate hydrolases"/>
    <property type="match status" value="1"/>
</dbReference>
<keyword evidence="14" id="KW-1185">Reference proteome</keyword>
<keyword evidence="3 10" id="KW-0479">Metal-binding</keyword>
<evidence type="ECO:0000256" key="3">
    <source>
        <dbReference type="ARBA" id="ARBA00022723"/>
    </source>
</evidence>
<keyword evidence="9 10" id="KW-0342">GTP-binding</keyword>
<dbReference type="GO" id="GO:0046872">
    <property type="term" value="F:metal ion binding"/>
    <property type="evidence" value="ECO:0007669"/>
    <property type="project" value="UniProtKB-KW"/>
</dbReference>
<dbReference type="InterPro" id="IPR027417">
    <property type="entry name" value="P-loop_NTPase"/>
</dbReference>
<feature type="binding site" evidence="10">
    <location>
        <position position="281"/>
    </location>
    <ligand>
        <name>Zn(2+)</name>
        <dbReference type="ChEBI" id="CHEBI:29105"/>
    </ligand>
</feature>
<comment type="subcellular location">
    <subcellularLocation>
        <location evidence="10">Cytoplasm</location>
    </subcellularLocation>
</comment>
<feature type="binding site" evidence="10">
    <location>
        <position position="294"/>
    </location>
    <ligand>
        <name>Zn(2+)</name>
        <dbReference type="ChEBI" id="CHEBI:29105"/>
    </ligand>
</feature>
<evidence type="ECO:0000313" key="14">
    <source>
        <dbReference type="Proteomes" id="UP000256769"/>
    </source>
</evidence>
<keyword evidence="6 10" id="KW-0378">Hydrolase</keyword>
<dbReference type="PANTHER" id="PTHR32120:SF10">
    <property type="entry name" value="SMALL RIBOSOMAL SUBUNIT BIOGENESIS GTPASE RSGA"/>
    <property type="match status" value="1"/>
</dbReference>
<dbReference type="InterPro" id="IPR010914">
    <property type="entry name" value="RsgA_GTPase_dom"/>
</dbReference>
<dbReference type="Pfam" id="PF03193">
    <property type="entry name" value="RsgA_GTPase"/>
    <property type="match status" value="1"/>
</dbReference>
<evidence type="ECO:0000256" key="9">
    <source>
        <dbReference type="ARBA" id="ARBA00023134"/>
    </source>
</evidence>
<accession>A0A3D9CKQ6</accession>
<feature type="binding site" evidence="10">
    <location>
        <begin position="148"/>
        <end position="151"/>
    </location>
    <ligand>
        <name>GTP</name>
        <dbReference type="ChEBI" id="CHEBI:37565"/>
    </ligand>
</feature>
<reference evidence="13 14" key="1">
    <citation type="journal article" date="2007" name="Int. J. Syst. Evol. Microbiol.">
        <title>Chryseobacterium flavum sp. nov., isolated from polluted soil.</title>
        <authorList>
            <person name="Zhou Y."/>
            <person name="Dong J."/>
            <person name="Wang X."/>
            <person name="Huang X."/>
            <person name="Zhang K.Y."/>
            <person name="Zhang Y.Q."/>
            <person name="Guo Y.F."/>
            <person name="Lai R."/>
            <person name="Li W.J."/>
        </authorList>
    </citation>
    <scope>NUCLEOTIDE SEQUENCE [LARGE SCALE GENOMIC DNA]</scope>
    <source>
        <strain evidence="13 14">KCTC 12877</strain>
    </source>
</reference>
<gene>
    <name evidence="10 13" type="primary">rsgA</name>
    <name evidence="13" type="ORF">DRF59_12645</name>
</gene>
<evidence type="ECO:0000256" key="8">
    <source>
        <dbReference type="ARBA" id="ARBA00022884"/>
    </source>
</evidence>
<name>A0A3D9CKQ6_9FLAO</name>
<keyword evidence="8 10" id="KW-0694">RNA-binding</keyword>
<feature type="domain" description="CP-type G" evidence="12">
    <location>
        <begin position="101"/>
        <end position="258"/>
    </location>
</feature>
<evidence type="ECO:0000256" key="7">
    <source>
        <dbReference type="ARBA" id="ARBA00022833"/>
    </source>
</evidence>
<keyword evidence="5 10" id="KW-0547">Nucleotide-binding</keyword>
<dbReference type="Gene3D" id="2.40.50.140">
    <property type="entry name" value="Nucleic acid-binding proteins"/>
    <property type="match status" value="1"/>
</dbReference>
<comment type="cofactor">
    <cofactor evidence="10">
        <name>Zn(2+)</name>
        <dbReference type="ChEBI" id="CHEBI:29105"/>
    </cofactor>
    <text evidence="10">Binds 1 zinc ion per subunit.</text>
</comment>
<dbReference type="SUPFAM" id="SSF50249">
    <property type="entry name" value="Nucleic acid-binding proteins"/>
    <property type="match status" value="1"/>
</dbReference>
<evidence type="ECO:0000256" key="5">
    <source>
        <dbReference type="ARBA" id="ARBA00022741"/>
    </source>
</evidence>
<comment type="similarity">
    <text evidence="10">Belongs to the TRAFAC class YlqF/YawG GTPase family. RsgA subfamily.</text>
</comment>
<organism evidence="13 14">
    <name type="scientific">Chryseobacterium flavum</name>
    <dbReference type="NCBI Taxonomy" id="415851"/>
    <lineage>
        <taxon>Bacteria</taxon>
        <taxon>Pseudomonadati</taxon>
        <taxon>Bacteroidota</taxon>
        <taxon>Flavobacteriia</taxon>
        <taxon>Flavobacteriales</taxon>
        <taxon>Weeksellaceae</taxon>
        <taxon>Chryseobacterium group</taxon>
        <taxon>Chryseobacterium</taxon>
    </lineage>
</organism>
<dbReference type="GO" id="GO:0003924">
    <property type="term" value="F:GTPase activity"/>
    <property type="evidence" value="ECO:0007669"/>
    <property type="project" value="UniProtKB-UniRule"/>
</dbReference>
<feature type="binding site" evidence="10">
    <location>
        <begin position="200"/>
        <end position="208"/>
    </location>
    <ligand>
        <name>GTP</name>
        <dbReference type="ChEBI" id="CHEBI:37565"/>
    </ligand>
</feature>
<feature type="binding site" evidence="10">
    <location>
        <position position="286"/>
    </location>
    <ligand>
        <name>Zn(2+)</name>
        <dbReference type="ChEBI" id="CHEBI:29105"/>
    </ligand>
</feature>
<evidence type="ECO:0000256" key="6">
    <source>
        <dbReference type="ARBA" id="ARBA00022801"/>
    </source>
</evidence>
<keyword evidence="4 10" id="KW-0699">rRNA-binding</keyword>
<evidence type="ECO:0000256" key="2">
    <source>
        <dbReference type="ARBA" id="ARBA00022517"/>
    </source>
</evidence>
<keyword evidence="1 10" id="KW-0963">Cytoplasm</keyword>
<sequence>MINLNLYGWNEELNQSKQESIYKALFHGRISIVHRTCYEVIAEDGTFQCELTGNLMFGKSNFDLPCVGDWVIFQQFDHNKGIILDLLPRHHVLYRRKSGSVSEKQAIASHVDKAFIVQSLDDNFNLRRMERFMVQVVQEGIQPVLILNKADLDYDRAFIEEEIRQKAHQLPVFFTSIHQPETILQVRNTIAEGETVVFVGSSGVGKSSLVNSLCGKPVLLTGEISTSTGKGKHTSTRREMVIMEGAGIIIDTPGVREFGLAVDDPASLTEMLDLSGYAELCRFKNCTHTNEPGCAVLEALDTGSLPQTVYDNYIKLQKEAWHFYTSEHEKRKRDKSFSRILEEVKKRKPRL</sequence>
<dbReference type="InterPro" id="IPR030378">
    <property type="entry name" value="G_CP_dom"/>
</dbReference>
<dbReference type="InterPro" id="IPR004881">
    <property type="entry name" value="Ribosome_biogen_GTPase_RsgA"/>
</dbReference>
<dbReference type="Gene3D" id="1.10.40.50">
    <property type="entry name" value="Probable gtpase engc, domain 3"/>
    <property type="match status" value="1"/>
</dbReference>
<dbReference type="EC" id="3.6.1.-" evidence="10"/>
<dbReference type="NCBIfam" id="TIGR00157">
    <property type="entry name" value="ribosome small subunit-dependent GTPase A"/>
    <property type="match status" value="1"/>
</dbReference>
<dbReference type="EMBL" id="QNUE01000009">
    <property type="protein sequence ID" value="REC66314.1"/>
    <property type="molecule type" value="Genomic_DNA"/>
</dbReference>
<evidence type="ECO:0000256" key="4">
    <source>
        <dbReference type="ARBA" id="ARBA00022730"/>
    </source>
</evidence>
<dbReference type="PROSITE" id="PS50936">
    <property type="entry name" value="ENGC_GTPASE"/>
    <property type="match status" value="1"/>
</dbReference>